<proteinExistence type="predicted"/>
<dbReference type="Proteomes" id="UP000238801">
    <property type="component" value="Unassembled WGS sequence"/>
</dbReference>
<dbReference type="EMBL" id="PVTT01000002">
    <property type="protein sequence ID" value="PRY92840.1"/>
    <property type="molecule type" value="Genomic_DNA"/>
</dbReference>
<reference evidence="2 3" key="1">
    <citation type="submission" date="2018-03" db="EMBL/GenBank/DDBJ databases">
        <title>Genomic Encyclopedia of Archaeal and Bacterial Type Strains, Phase II (KMG-II): from individual species to whole genera.</title>
        <authorList>
            <person name="Goeker M."/>
        </authorList>
    </citation>
    <scope>NUCLEOTIDE SEQUENCE [LARGE SCALE GENOMIC DNA]</scope>
    <source>
        <strain evidence="2 3">DSM 29318</strain>
    </source>
</reference>
<name>A0A2T0X1M5_9RHOB</name>
<dbReference type="RefSeq" id="WP_106160502.1">
    <property type="nucleotide sequence ID" value="NZ_PVTT01000002.1"/>
</dbReference>
<evidence type="ECO:0000259" key="1">
    <source>
        <dbReference type="Pfam" id="PF18754"/>
    </source>
</evidence>
<sequence length="249" mass="26526">MRIVLSRKGVDGAAGGCASPVLDGRCLSLPIPAPRRFPSAVRYRDLDLPAPVEALSKGRLTGDLPCHPDPAFHGGRAALGQVAAAQSHLARQGVGPGDIFLFFGLFGTGRDRAHRVFGWLRVEEVLRLPGRPAPADLIGEGRPHPHTRGDLCEWPASNAVYLGPGAAGAPAAAALRLTAPDGPASRWRVPGWMRRTGLTYHAKPARWAEAGHLLSAPRGQEFVADATDVPEARAWAESIIRRIPEEQPA</sequence>
<dbReference type="OrthoDB" id="9772090at2"/>
<comment type="caution">
    <text evidence="2">The sequence shown here is derived from an EMBL/GenBank/DDBJ whole genome shotgun (WGS) entry which is preliminary data.</text>
</comment>
<evidence type="ECO:0000313" key="3">
    <source>
        <dbReference type="Proteomes" id="UP000238801"/>
    </source>
</evidence>
<protein>
    <recommendedName>
        <fullName evidence="1">Nucleotide modification associated domain-containing protein</fullName>
    </recommendedName>
</protein>
<dbReference type="InterPro" id="IPR041135">
    <property type="entry name" value="Nmad3"/>
</dbReference>
<keyword evidence="3" id="KW-1185">Reference proteome</keyword>
<gene>
    <name evidence="2" type="ORF">BCF33_1702</name>
</gene>
<organism evidence="2 3">
    <name type="scientific">Hasllibacter halocynthiae</name>
    <dbReference type="NCBI Taxonomy" id="595589"/>
    <lineage>
        <taxon>Bacteria</taxon>
        <taxon>Pseudomonadati</taxon>
        <taxon>Pseudomonadota</taxon>
        <taxon>Alphaproteobacteria</taxon>
        <taxon>Rhodobacterales</taxon>
        <taxon>Roseobacteraceae</taxon>
        <taxon>Hasllibacter</taxon>
    </lineage>
</organism>
<dbReference type="AlphaFoldDB" id="A0A2T0X1M5"/>
<feature type="domain" description="Nucleotide modification associated" evidence="1">
    <location>
        <begin position="2"/>
        <end position="225"/>
    </location>
</feature>
<evidence type="ECO:0000313" key="2">
    <source>
        <dbReference type="EMBL" id="PRY92840.1"/>
    </source>
</evidence>
<accession>A0A2T0X1M5</accession>
<dbReference type="Pfam" id="PF18754">
    <property type="entry name" value="Nmad3"/>
    <property type="match status" value="1"/>
</dbReference>